<name>A0A6A4VP02_AMPAM</name>
<gene>
    <name evidence="1" type="ORF">FJT64_008830</name>
</gene>
<accession>A0A6A4VP02</accession>
<dbReference type="Proteomes" id="UP000440578">
    <property type="component" value="Unassembled WGS sequence"/>
</dbReference>
<evidence type="ECO:0000313" key="2">
    <source>
        <dbReference type="Proteomes" id="UP000440578"/>
    </source>
</evidence>
<sequence>MERHLEGKAEPASVLRLFDNVGDILNAENPCDHKRLRRGNNVSTEQEAILDEAMRKLVRNAHRQGEAHMCAFQRDSCALCQRQRAELSYILTSQLTQDFVESFFSQVSASVVMEEDSSVYLSTPPLRDLGDAEEPAEPLDEDLQEINHLLEAAEA</sequence>
<keyword evidence="2" id="KW-1185">Reference proteome</keyword>
<dbReference type="AlphaFoldDB" id="A0A6A4VP02"/>
<reference evidence="1 2" key="1">
    <citation type="submission" date="2019-07" db="EMBL/GenBank/DDBJ databases">
        <title>Draft genome assembly of a fouling barnacle, Amphibalanus amphitrite (Darwin, 1854): The first reference genome for Thecostraca.</title>
        <authorList>
            <person name="Kim W."/>
        </authorList>
    </citation>
    <scope>NUCLEOTIDE SEQUENCE [LARGE SCALE GENOMIC DNA]</scope>
    <source>
        <strain evidence="1">SNU_AA5</strain>
        <tissue evidence="1">Soma without cirri and trophi</tissue>
    </source>
</reference>
<organism evidence="1 2">
    <name type="scientific">Amphibalanus amphitrite</name>
    <name type="common">Striped barnacle</name>
    <name type="synonym">Balanus amphitrite</name>
    <dbReference type="NCBI Taxonomy" id="1232801"/>
    <lineage>
        <taxon>Eukaryota</taxon>
        <taxon>Metazoa</taxon>
        <taxon>Ecdysozoa</taxon>
        <taxon>Arthropoda</taxon>
        <taxon>Crustacea</taxon>
        <taxon>Multicrustacea</taxon>
        <taxon>Cirripedia</taxon>
        <taxon>Thoracica</taxon>
        <taxon>Thoracicalcarea</taxon>
        <taxon>Balanomorpha</taxon>
        <taxon>Balanoidea</taxon>
        <taxon>Balanidae</taxon>
        <taxon>Amphibalaninae</taxon>
        <taxon>Amphibalanus</taxon>
    </lineage>
</organism>
<protein>
    <submittedName>
        <fullName evidence="1">Uncharacterized protein</fullName>
    </submittedName>
</protein>
<proteinExistence type="predicted"/>
<dbReference type="EMBL" id="VIIS01001755">
    <property type="protein sequence ID" value="KAF0293284.1"/>
    <property type="molecule type" value="Genomic_DNA"/>
</dbReference>
<evidence type="ECO:0000313" key="1">
    <source>
        <dbReference type="EMBL" id="KAF0293284.1"/>
    </source>
</evidence>
<comment type="caution">
    <text evidence="1">The sequence shown here is derived from an EMBL/GenBank/DDBJ whole genome shotgun (WGS) entry which is preliminary data.</text>
</comment>